<accession>A0A1I0SC16</accession>
<keyword evidence="4" id="KW-1185">Reference proteome</keyword>
<proteinExistence type="predicted"/>
<feature type="region of interest" description="Disordered" evidence="1">
    <location>
        <begin position="368"/>
        <end position="389"/>
    </location>
</feature>
<dbReference type="STRING" id="29529.SAMN04488122_6032"/>
<keyword evidence="2" id="KW-1133">Transmembrane helix</keyword>
<dbReference type="EMBL" id="FOJG01000002">
    <property type="protein sequence ID" value="SEW54438.1"/>
    <property type="molecule type" value="Genomic_DNA"/>
</dbReference>
<dbReference type="RefSeq" id="WP_089902069.1">
    <property type="nucleotide sequence ID" value="NZ_FOJG01000002.1"/>
</dbReference>
<feature type="transmembrane region" description="Helical" evidence="2">
    <location>
        <begin position="282"/>
        <end position="302"/>
    </location>
</feature>
<organism evidence="3 4">
    <name type="scientific">Chitinophaga arvensicola</name>
    <dbReference type="NCBI Taxonomy" id="29529"/>
    <lineage>
        <taxon>Bacteria</taxon>
        <taxon>Pseudomonadati</taxon>
        <taxon>Bacteroidota</taxon>
        <taxon>Chitinophagia</taxon>
        <taxon>Chitinophagales</taxon>
        <taxon>Chitinophagaceae</taxon>
        <taxon>Chitinophaga</taxon>
    </lineage>
</organism>
<keyword evidence="2" id="KW-0472">Membrane</keyword>
<dbReference type="Proteomes" id="UP000199310">
    <property type="component" value="Unassembled WGS sequence"/>
</dbReference>
<feature type="transmembrane region" description="Helical" evidence="2">
    <location>
        <begin position="308"/>
        <end position="327"/>
    </location>
</feature>
<feature type="compositionally biased region" description="Gly residues" evidence="1">
    <location>
        <begin position="375"/>
        <end position="389"/>
    </location>
</feature>
<feature type="transmembrane region" description="Helical" evidence="2">
    <location>
        <begin position="83"/>
        <end position="102"/>
    </location>
</feature>
<evidence type="ECO:0008006" key="5">
    <source>
        <dbReference type="Google" id="ProtNLM"/>
    </source>
</evidence>
<protein>
    <recommendedName>
        <fullName evidence="5">DUF4401 domain-containing protein</fullName>
    </recommendedName>
</protein>
<feature type="transmembrane region" description="Helical" evidence="2">
    <location>
        <begin position="255"/>
        <end position="275"/>
    </location>
</feature>
<name>A0A1I0SC16_9BACT</name>
<evidence type="ECO:0000256" key="1">
    <source>
        <dbReference type="SAM" id="MobiDB-lite"/>
    </source>
</evidence>
<reference evidence="4" key="1">
    <citation type="submission" date="2016-10" db="EMBL/GenBank/DDBJ databases">
        <authorList>
            <person name="Varghese N."/>
            <person name="Submissions S."/>
        </authorList>
    </citation>
    <scope>NUCLEOTIDE SEQUENCE [LARGE SCALE GENOMIC DNA]</scope>
    <source>
        <strain evidence="4">DSM 3695</strain>
    </source>
</reference>
<dbReference type="AlphaFoldDB" id="A0A1I0SC16"/>
<evidence type="ECO:0000313" key="4">
    <source>
        <dbReference type="Proteomes" id="UP000199310"/>
    </source>
</evidence>
<keyword evidence="2" id="KW-0812">Transmembrane</keyword>
<evidence type="ECO:0000256" key="2">
    <source>
        <dbReference type="SAM" id="Phobius"/>
    </source>
</evidence>
<feature type="transmembrane region" description="Helical" evidence="2">
    <location>
        <begin position="52"/>
        <end position="77"/>
    </location>
</feature>
<evidence type="ECO:0000313" key="3">
    <source>
        <dbReference type="EMBL" id="SEW54438.1"/>
    </source>
</evidence>
<feature type="transmembrane region" description="Helical" evidence="2">
    <location>
        <begin position="213"/>
        <end position="235"/>
    </location>
</feature>
<dbReference type="OrthoDB" id="660047at2"/>
<gene>
    <name evidence="3" type="ORF">SAMN04488122_6032</name>
</gene>
<feature type="transmembrane region" description="Helical" evidence="2">
    <location>
        <begin position="184"/>
        <end position="201"/>
    </location>
</feature>
<feature type="transmembrane region" description="Helical" evidence="2">
    <location>
        <begin position="162"/>
        <end position="178"/>
    </location>
</feature>
<sequence length="389" mass="42355">MLAYNSQTLDNLEIKEAAEKALRKDCISAATYKAIETAHPVNFYTPNPIIKVGLFILTTIIVSFSLGLLTLMLLEAIKNESGFAGLCIFAGLACYGALELFIREKKLFRAGVDDALLWSALGLICSSAFITNHPSVETVLGLVFITTFVATLRFADMVVASVCYLAFLGLIFNIAVKLGPAAKIITPFLIMGISLAVYIAAKKIAAYHFSRHYHHCLTAISVLSLLTLYLAGNYFVVRELSDAMFDLQLKEGESIPGALFFWIYTVVIPVVYLYLGIRHKNAVLLRTGMILLAAIVFTIRYYHSVMPLETAMTLGGLVLTVAAWALIRYLKEPKHGFTYEESEDPSLADKLRLESLIIAQTYTPGAQPAGNDMQYGGGSGGGGGASGDY</sequence>